<dbReference type="InterPro" id="IPR050107">
    <property type="entry name" value="ABC_carbohydrate_import_ATPase"/>
</dbReference>
<dbReference type="InterPro" id="IPR003593">
    <property type="entry name" value="AAA+_ATPase"/>
</dbReference>
<sequence>MTRAPLLEIRGARKGFPGVQALDGVDLELRFGEVLAVVGENGAGKSTLMKLLSGIYTPDEGEFLLDGVPFAPASPRHAQELGISIIHQEFNLMPDLTVAQNIFIGREQRTAGIFQSDRVLNRRAAELFERLGLSLDPRTRVGELTVARQQMVEIAKALSYQARVLIMDEPTAALNDAEVETLFGLIRRFTTDQTGVIYISHRMHELDQISDRVTVLRDGRYVDTLPTKGTPSSQIISLMVGRELSGEQRPTTVVPAGEPALEVRGLSTRALLDDVSFSVRRGEILGFAGLMGAGRTEVARAIVGADRKDAGEILVGGVPVSIRNPAEAARLGIGYLSEDRKQLGVLLDRDVRENIVLSALAGYANRLGFMDDRRIEQTGREYVSRLRIKTPSTTQLVRNLSGGNQQKTVIAKWLVRDCDVLIFDEPTRGIDVGAKEEIYGLLNELAAQGKAIIMISSELPEVLRLSHRIAVMAEGRLTAILDNVDATQENIMHHATRFSAEGTIAS</sequence>
<feature type="domain" description="ABC transporter" evidence="10">
    <location>
        <begin position="248"/>
        <end position="499"/>
    </location>
</feature>
<dbReference type="GO" id="GO:0005524">
    <property type="term" value="F:ATP binding"/>
    <property type="evidence" value="ECO:0007669"/>
    <property type="project" value="UniProtKB-KW"/>
</dbReference>
<keyword evidence="3" id="KW-1003">Cell membrane</keyword>
<keyword evidence="7 11" id="KW-0067">ATP-binding</keyword>
<accession>A0A5C1Y946</accession>
<dbReference type="InterPro" id="IPR003439">
    <property type="entry name" value="ABC_transporter-like_ATP-bd"/>
</dbReference>
<keyword evidence="2" id="KW-0813">Transport</keyword>
<keyword evidence="5" id="KW-0677">Repeat</keyword>
<evidence type="ECO:0000256" key="5">
    <source>
        <dbReference type="ARBA" id="ARBA00022737"/>
    </source>
</evidence>
<dbReference type="SUPFAM" id="SSF52540">
    <property type="entry name" value="P-loop containing nucleoside triphosphate hydrolases"/>
    <property type="match status" value="2"/>
</dbReference>
<dbReference type="Proteomes" id="UP000322159">
    <property type="component" value="Chromosome"/>
</dbReference>
<evidence type="ECO:0000256" key="6">
    <source>
        <dbReference type="ARBA" id="ARBA00022741"/>
    </source>
</evidence>
<dbReference type="CDD" id="cd03215">
    <property type="entry name" value="ABC_Carb_Monos_II"/>
    <property type="match status" value="1"/>
</dbReference>
<evidence type="ECO:0000256" key="4">
    <source>
        <dbReference type="ARBA" id="ARBA00022597"/>
    </source>
</evidence>
<evidence type="ECO:0000256" key="3">
    <source>
        <dbReference type="ARBA" id="ARBA00022475"/>
    </source>
</evidence>
<comment type="subcellular location">
    <subcellularLocation>
        <location evidence="1">Cell membrane</location>
        <topology evidence="1">Peripheral membrane protein</topology>
    </subcellularLocation>
</comment>
<dbReference type="RefSeq" id="WP_149325848.1">
    <property type="nucleotide sequence ID" value="NZ_CP043504.1"/>
</dbReference>
<dbReference type="PANTHER" id="PTHR43790:SF3">
    <property type="entry name" value="D-ALLOSE IMPORT ATP-BINDING PROTEIN ALSA-RELATED"/>
    <property type="match status" value="1"/>
</dbReference>
<dbReference type="InterPro" id="IPR027417">
    <property type="entry name" value="P-loop_NTPase"/>
</dbReference>
<keyword evidence="12" id="KW-1185">Reference proteome</keyword>
<protein>
    <submittedName>
        <fullName evidence="11">Sugar ABC transporter ATP-binding protein</fullName>
    </submittedName>
</protein>
<keyword evidence="9" id="KW-0472">Membrane</keyword>
<keyword evidence="6" id="KW-0547">Nucleotide-binding</keyword>
<dbReference type="GO" id="GO:0005886">
    <property type="term" value="C:plasma membrane"/>
    <property type="evidence" value="ECO:0007669"/>
    <property type="project" value="UniProtKB-SubCell"/>
</dbReference>
<dbReference type="Pfam" id="PF00005">
    <property type="entry name" value="ABC_tran"/>
    <property type="match status" value="2"/>
</dbReference>
<evidence type="ECO:0000259" key="10">
    <source>
        <dbReference type="PROSITE" id="PS50893"/>
    </source>
</evidence>
<name>A0A5C1Y946_9MICO</name>
<keyword evidence="8" id="KW-1278">Translocase</keyword>
<feature type="domain" description="ABC transporter" evidence="10">
    <location>
        <begin position="7"/>
        <end position="243"/>
    </location>
</feature>
<reference evidence="11 12" key="1">
    <citation type="submission" date="2019-09" db="EMBL/GenBank/DDBJ databases">
        <title>Genome sequencing of strain KACC 19322.</title>
        <authorList>
            <person name="Heo J."/>
            <person name="Kim S.-J."/>
            <person name="Kim J.-S."/>
            <person name="Hong S.-B."/>
            <person name="Kwon S.-W."/>
        </authorList>
    </citation>
    <scope>NUCLEOTIDE SEQUENCE [LARGE SCALE GENOMIC DNA]</scope>
    <source>
        <strain evidence="11 12">KACC 19322</strain>
    </source>
</reference>
<dbReference type="PROSITE" id="PS50893">
    <property type="entry name" value="ABC_TRANSPORTER_2"/>
    <property type="match status" value="2"/>
</dbReference>
<proteinExistence type="predicted"/>
<dbReference type="CDD" id="cd03216">
    <property type="entry name" value="ABC_Carb_Monos_I"/>
    <property type="match status" value="1"/>
</dbReference>
<dbReference type="KEGG" id="lyk:FLP23_10685"/>
<evidence type="ECO:0000256" key="8">
    <source>
        <dbReference type="ARBA" id="ARBA00022967"/>
    </source>
</evidence>
<dbReference type="AlphaFoldDB" id="A0A5C1Y946"/>
<evidence type="ECO:0000256" key="9">
    <source>
        <dbReference type="ARBA" id="ARBA00023136"/>
    </source>
</evidence>
<evidence type="ECO:0000256" key="7">
    <source>
        <dbReference type="ARBA" id="ARBA00022840"/>
    </source>
</evidence>
<dbReference type="FunFam" id="3.40.50.300:FF:000127">
    <property type="entry name" value="Ribose import ATP-binding protein RbsA"/>
    <property type="match status" value="1"/>
</dbReference>
<evidence type="ECO:0000256" key="1">
    <source>
        <dbReference type="ARBA" id="ARBA00004202"/>
    </source>
</evidence>
<dbReference type="Gene3D" id="3.40.50.300">
    <property type="entry name" value="P-loop containing nucleotide triphosphate hydrolases"/>
    <property type="match status" value="2"/>
</dbReference>
<keyword evidence="4" id="KW-0762">Sugar transport</keyword>
<evidence type="ECO:0000313" key="12">
    <source>
        <dbReference type="Proteomes" id="UP000322159"/>
    </source>
</evidence>
<dbReference type="GO" id="GO:0016887">
    <property type="term" value="F:ATP hydrolysis activity"/>
    <property type="evidence" value="ECO:0007669"/>
    <property type="project" value="InterPro"/>
</dbReference>
<dbReference type="EMBL" id="CP043504">
    <property type="protein sequence ID" value="QEO10431.1"/>
    <property type="molecule type" value="Genomic_DNA"/>
</dbReference>
<evidence type="ECO:0000313" key="11">
    <source>
        <dbReference type="EMBL" id="QEO10431.1"/>
    </source>
</evidence>
<evidence type="ECO:0000256" key="2">
    <source>
        <dbReference type="ARBA" id="ARBA00022448"/>
    </source>
</evidence>
<dbReference type="PANTHER" id="PTHR43790">
    <property type="entry name" value="CARBOHYDRATE TRANSPORT ATP-BINDING PROTEIN MG119-RELATED"/>
    <property type="match status" value="1"/>
</dbReference>
<dbReference type="SMART" id="SM00382">
    <property type="entry name" value="AAA"/>
    <property type="match status" value="2"/>
</dbReference>
<organism evidence="11 12">
    <name type="scientific">Protaetiibacter larvae</name>
    <dbReference type="NCBI Taxonomy" id="2592654"/>
    <lineage>
        <taxon>Bacteria</taxon>
        <taxon>Bacillati</taxon>
        <taxon>Actinomycetota</taxon>
        <taxon>Actinomycetes</taxon>
        <taxon>Micrococcales</taxon>
        <taxon>Microbacteriaceae</taxon>
        <taxon>Protaetiibacter</taxon>
    </lineage>
</organism>
<dbReference type="OrthoDB" id="39350at2"/>
<gene>
    <name evidence="11" type="ORF">FLP23_10685</name>
</gene>